<feature type="region of interest" description="Disordered" evidence="1">
    <location>
        <begin position="234"/>
        <end position="258"/>
    </location>
</feature>
<evidence type="ECO:0000313" key="3">
    <source>
        <dbReference type="EMBL" id="KAI3430697.1"/>
    </source>
</evidence>
<feature type="domain" description="CBM20" evidence="2">
    <location>
        <begin position="34"/>
        <end position="134"/>
    </location>
</feature>
<feature type="region of interest" description="Disordered" evidence="1">
    <location>
        <begin position="295"/>
        <end position="316"/>
    </location>
</feature>
<dbReference type="Gene3D" id="2.60.40.10">
    <property type="entry name" value="Immunoglobulins"/>
    <property type="match status" value="1"/>
</dbReference>
<dbReference type="InterPro" id="IPR002044">
    <property type="entry name" value="CBM20"/>
</dbReference>
<dbReference type="SMART" id="SM01065">
    <property type="entry name" value="CBM_2"/>
    <property type="match status" value="1"/>
</dbReference>
<gene>
    <name evidence="3" type="ORF">D9Q98_005286</name>
</gene>
<dbReference type="InterPro" id="IPR013784">
    <property type="entry name" value="Carb-bd-like_fold"/>
</dbReference>
<evidence type="ECO:0000256" key="1">
    <source>
        <dbReference type="SAM" id="MobiDB-lite"/>
    </source>
</evidence>
<dbReference type="SUPFAM" id="SSF49452">
    <property type="entry name" value="Starch-binding domain-like"/>
    <property type="match status" value="1"/>
</dbReference>
<dbReference type="AlphaFoldDB" id="A0A9D4TP07"/>
<dbReference type="OrthoDB" id="544229at2759"/>
<dbReference type="Proteomes" id="UP001055712">
    <property type="component" value="Unassembled WGS sequence"/>
</dbReference>
<evidence type="ECO:0000313" key="4">
    <source>
        <dbReference type="Proteomes" id="UP001055712"/>
    </source>
</evidence>
<dbReference type="InterPro" id="IPR013783">
    <property type="entry name" value="Ig-like_fold"/>
</dbReference>
<dbReference type="CDD" id="cd05467">
    <property type="entry name" value="CBM20"/>
    <property type="match status" value="1"/>
</dbReference>
<dbReference type="GO" id="GO:2001070">
    <property type="term" value="F:starch binding"/>
    <property type="evidence" value="ECO:0007669"/>
    <property type="project" value="InterPro"/>
</dbReference>
<feature type="region of interest" description="Disordered" evidence="1">
    <location>
        <begin position="349"/>
        <end position="385"/>
    </location>
</feature>
<dbReference type="PROSITE" id="PS51166">
    <property type="entry name" value="CBM20"/>
    <property type="match status" value="1"/>
</dbReference>
<accession>A0A9D4TP07</accession>
<dbReference type="PANTHER" id="PTHR15048">
    <property type="entry name" value="STARCH-BINDING DOMAIN-CONTAINING PROTEIN 1"/>
    <property type="match status" value="1"/>
</dbReference>
<dbReference type="GO" id="GO:0016020">
    <property type="term" value="C:membrane"/>
    <property type="evidence" value="ECO:0007669"/>
    <property type="project" value="TreeGrafter"/>
</dbReference>
<comment type="caution">
    <text evidence="3">The sequence shown here is derived from an EMBL/GenBank/DDBJ whole genome shotgun (WGS) entry which is preliminary data.</text>
</comment>
<dbReference type="Pfam" id="PF00686">
    <property type="entry name" value="CBM_20"/>
    <property type="match status" value="1"/>
</dbReference>
<dbReference type="PANTHER" id="PTHR15048:SF0">
    <property type="entry name" value="STARCH-BINDING DOMAIN-CONTAINING PROTEIN 1"/>
    <property type="match status" value="1"/>
</dbReference>
<feature type="compositionally biased region" description="Basic residues" evidence="1">
    <location>
        <begin position="366"/>
        <end position="385"/>
    </location>
</feature>
<protein>
    <recommendedName>
        <fullName evidence="2">CBM20 domain-containing protein</fullName>
    </recommendedName>
</protein>
<reference evidence="3" key="2">
    <citation type="submission" date="2020-11" db="EMBL/GenBank/DDBJ databases">
        <authorList>
            <person name="Cecchin M."/>
            <person name="Marcolungo L."/>
            <person name="Rossato M."/>
            <person name="Girolomoni L."/>
            <person name="Cosentino E."/>
            <person name="Cuine S."/>
            <person name="Li-Beisson Y."/>
            <person name="Delledonne M."/>
            <person name="Ballottari M."/>
        </authorList>
    </citation>
    <scope>NUCLEOTIDE SEQUENCE</scope>
    <source>
        <strain evidence="3">211/11P</strain>
        <tissue evidence="3">Whole cell</tissue>
    </source>
</reference>
<name>A0A9D4TP07_CHLVU</name>
<sequence length="385" mass="39327">MRVLDVQRDLDVCYQADATVNAHVYMSVNPRLQALDESSVHVTFTLRKEVCFGQQVVLVGSAEGMGGWQLESGLALTWSEGHCWSATVPLPLGADVEFKFVITDPRHAPLWESGVNRSLMVSAGAASLAGAWERPMEGAAAQSQSLATPAASVQPSAAQLLSMPTSSTSAVATEAAAVAAIISQAKEAAKAKAAASNAPAARAPAAAVSSAAAAAPAPKAPVVAKQGAAVPTQQVQPLPASSAATAKPAAAKPAAQPPRLVVTKAAATAPKAATPAAPAAAVKEERQEAIVSKREQLKEQPKEQQPKEQVLPKEQKPVYMSAAAEAKVEDIIARAEAAAAKVAGAAAELGVTSPQPVASGAIVKGKAARGTRRQRKRAATAPKKQ</sequence>
<keyword evidence="4" id="KW-1185">Reference proteome</keyword>
<proteinExistence type="predicted"/>
<dbReference type="EMBL" id="SIDB01000007">
    <property type="protein sequence ID" value="KAI3430697.1"/>
    <property type="molecule type" value="Genomic_DNA"/>
</dbReference>
<evidence type="ECO:0000259" key="2">
    <source>
        <dbReference type="PROSITE" id="PS51166"/>
    </source>
</evidence>
<organism evidence="3 4">
    <name type="scientific">Chlorella vulgaris</name>
    <name type="common">Green alga</name>
    <dbReference type="NCBI Taxonomy" id="3077"/>
    <lineage>
        <taxon>Eukaryota</taxon>
        <taxon>Viridiplantae</taxon>
        <taxon>Chlorophyta</taxon>
        <taxon>core chlorophytes</taxon>
        <taxon>Trebouxiophyceae</taxon>
        <taxon>Chlorellales</taxon>
        <taxon>Chlorellaceae</taxon>
        <taxon>Chlorella clade</taxon>
        <taxon>Chlorella</taxon>
    </lineage>
</organism>
<reference evidence="3" key="1">
    <citation type="journal article" date="2019" name="Plant J.">
        <title>Chlorella vulgaris genome assembly and annotation reveals the molecular basis for metabolic acclimation to high light conditions.</title>
        <authorList>
            <person name="Cecchin M."/>
            <person name="Marcolungo L."/>
            <person name="Rossato M."/>
            <person name="Girolomoni L."/>
            <person name="Cosentino E."/>
            <person name="Cuine S."/>
            <person name="Li-Beisson Y."/>
            <person name="Delledonne M."/>
            <person name="Ballottari M."/>
        </authorList>
    </citation>
    <scope>NUCLEOTIDE SEQUENCE</scope>
    <source>
        <strain evidence="3">211/11P</strain>
    </source>
</reference>